<dbReference type="SMART" id="SM01227">
    <property type="entry name" value="GCK"/>
    <property type="match status" value="1"/>
</dbReference>
<protein>
    <recommendedName>
        <fullName evidence="10">GCK domain-containing protein</fullName>
    </recommendedName>
</protein>
<keyword evidence="8" id="KW-0676">Redox-active center</keyword>
<keyword evidence="4" id="KW-0560">Oxidoreductase</keyword>
<accession>A0AAV8V4J9</accession>
<evidence type="ECO:0000256" key="2">
    <source>
        <dbReference type="ARBA" id="ARBA00022448"/>
    </source>
</evidence>
<gene>
    <name evidence="11" type="ORF">NDN08_005472</name>
</gene>
<keyword evidence="3" id="KW-0653">Protein transport</keyword>
<dbReference type="GO" id="GO:0045041">
    <property type="term" value="P:protein import into mitochondrial intermembrane space"/>
    <property type="evidence" value="ECO:0007669"/>
    <property type="project" value="InterPro"/>
</dbReference>
<dbReference type="InterPro" id="IPR039289">
    <property type="entry name" value="CHCHD4"/>
</dbReference>
<evidence type="ECO:0000256" key="5">
    <source>
        <dbReference type="ARBA" id="ARBA00023010"/>
    </source>
</evidence>
<feature type="region of interest" description="Disordered" evidence="9">
    <location>
        <begin position="95"/>
        <end position="162"/>
    </location>
</feature>
<evidence type="ECO:0000256" key="4">
    <source>
        <dbReference type="ARBA" id="ARBA00023002"/>
    </source>
</evidence>
<evidence type="ECO:0000256" key="1">
    <source>
        <dbReference type="ARBA" id="ARBA00004173"/>
    </source>
</evidence>
<keyword evidence="6" id="KW-0496">Mitochondrion</keyword>
<evidence type="ECO:0000256" key="6">
    <source>
        <dbReference type="ARBA" id="ARBA00023128"/>
    </source>
</evidence>
<evidence type="ECO:0000259" key="10">
    <source>
        <dbReference type="SMART" id="SM01227"/>
    </source>
</evidence>
<dbReference type="AlphaFoldDB" id="A0AAV8V4J9"/>
<keyword evidence="2" id="KW-0813">Transport</keyword>
<dbReference type="PANTHER" id="PTHR21622:SF0">
    <property type="entry name" value="COILED-COIL-HELIX-COILED-COIL-HELIX DOMAIN CONTAINING 4"/>
    <property type="match status" value="1"/>
</dbReference>
<dbReference type="EMBL" id="JAMWBK010000001">
    <property type="protein sequence ID" value="KAJ8908767.1"/>
    <property type="molecule type" value="Genomic_DNA"/>
</dbReference>
<name>A0AAV8V4J9_9RHOD</name>
<evidence type="ECO:0000313" key="11">
    <source>
        <dbReference type="EMBL" id="KAJ8908767.1"/>
    </source>
</evidence>
<evidence type="ECO:0000256" key="9">
    <source>
        <dbReference type="SAM" id="MobiDB-lite"/>
    </source>
</evidence>
<keyword evidence="7" id="KW-1015">Disulfide bond</keyword>
<evidence type="ECO:0000256" key="7">
    <source>
        <dbReference type="ARBA" id="ARBA00023157"/>
    </source>
</evidence>
<reference evidence="11 12" key="1">
    <citation type="journal article" date="2023" name="Nat. Commun.">
        <title>Origin of minicircular mitochondrial genomes in red algae.</title>
        <authorList>
            <person name="Lee Y."/>
            <person name="Cho C.H."/>
            <person name="Lee Y.M."/>
            <person name="Park S.I."/>
            <person name="Yang J.H."/>
            <person name="West J.A."/>
            <person name="Bhattacharya D."/>
            <person name="Yoon H.S."/>
        </authorList>
    </citation>
    <scope>NUCLEOTIDE SEQUENCE [LARGE SCALE GENOMIC DNA]</scope>
    <source>
        <strain evidence="11 12">CCMP1338</strain>
        <tissue evidence="11">Whole cell</tissue>
    </source>
</reference>
<dbReference type="GO" id="GO:0005758">
    <property type="term" value="C:mitochondrial intermembrane space"/>
    <property type="evidence" value="ECO:0007669"/>
    <property type="project" value="TreeGrafter"/>
</dbReference>
<evidence type="ECO:0000313" key="12">
    <source>
        <dbReference type="Proteomes" id="UP001157974"/>
    </source>
</evidence>
<dbReference type="PANTHER" id="PTHR21622">
    <property type="entry name" value="COILED-COIL-HELIX-COILED-COIL-HELIX DOMAIN CONTAINING 4"/>
    <property type="match status" value="1"/>
</dbReference>
<feature type="region of interest" description="Disordered" evidence="9">
    <location>
        <begin position="1"/>
        <end position="37"/>
    </location>
</feature>
<comment type="caution">
    <text evidence="11">The sequence shown here is derived from an EMBL/GenBank/DDBJ whole genome shotgun (WGS) entry which is preliminary data.</text>
</comment>
<proteinExistence type="predicted"/>
<dbReference type="Gene3D" id="1.10.287.2900">
    <property type="match status" value="1"/>
</dbReference>
<feature type="domain" description="GCK" evidence="10">
    <location>
        <begin position="45"/>
        <end position="113"/>
    </location>
</feature>
<keyword evidence="5" id="KW-0811">Translocation</keyword>
<dbReference type="InterPro" id="IPR012891">
    <property type="entry name" value="GCK_dom"/>
</dbReference>
<sequence>MASEPVKDNVVEEEKPEEEKPVQVVKEEGGEGPKLTREEEIEEALNCPCVDSMKEGPCGEVFLKAYRCFLESDEEPKGSDCYESFLEMHNCIESHPDDYKLNDEEDKEALRALETGGGPAEELGIAKSSQENSSEAPTAEPASQETTSPKPSSNDTGEETVS</sequence>
<feature type="compositionally biased region" description="Polar residues" evidence="9">
    <location>
        <begin position="127"/>
        <end position="155"/>
    </location>
</feature>
<evidence type="ECO:0000256" key="3">
    <source>
        <dbReference type="ARBA" id="ARBA00022927"/>
    </source>
</evidence>
<dbReference type="Proteomes" id="UP001157974">
    <property type="component" value="Unassembled WGS sequence"/>
</dbReference>
<dbReference type="GO" id="GO:0015035">
    <property type="term" value="F:protein-disulfide reductase activity"/>
    <property type="evidence" value="ECO:0007669"/>
    <property type="project" value="InterPro"/>
</dbReference>
<evidence type="ECO:0000256" key="8">
    <source>
        <dbReference type="ARBA" id="ARBA00023284"/>
    </source>
</evidence>
<keyword evidence="12" id="KW-1185">Reference proteome</keyword>
<organism evidence="11 12">
    <name type="scientific">Rhodosorus marinus</name>
    <dbReference type="NCBI Taxonomy" id="101924"/>
    <lineage>
        <taxon>Eukaryota</taxon>
        <taxon>Rhodophyta</taxon>
        <taxon>Stylonematophyceae</taxon>
        <taxon>Stylonematales</taxon>
        <taxon>Stylonemataceae</taxon>
        <taxon>Rhodosorus</taxon>
    </lineage>
</organism>
<comment type="subcellular location">
    <subcellularLocation>
        <location evidence="1">Mitochondrion</location>
    </subcellularLocation>
</comment>